<comment type="caution">
    <text evidence="4">The sequence shown here is derived from an EMBL/GenBank/DDBJ whole genome shotgun (WGS) entry which is preliminary data.</text>
</comment>
<dbReference type="PANTHER" id="PTHR42951:SF4">
    <property type="entry name" value="ACYL-COENZYME A THIOESTERASE MBLAC2"/>
    <property type="match status" value="1"/>
</dbReference>
<feature type="chain" id="PRO_5027029913" evidence="2">
    <location>
        <begin position="21"/>
        <end position="317"/>
    </location>
</feature>
<dbReference type="GO" id="GO:0017001">
    <property type="term" value="P:antibiotic catabolic process"/>
    <property type="evidence" value="ECO:0007669"/>
    <property type="project" value="UniProtKB-ARBA"/>
</dbReference>
<dbReference type="SMART" id="SM00849">
    <property type="entry name" value="Lactamase_B"/>
    <property type="match status" value="1"/>
</dbReference>
<accession>A0A6M1TV48</accession>
<protein>
    <submittedName>
        <fullName evidence="4">MBL fold metallo-hydrolase</fullName>
    </submittedName>
</protein>
<reference evidence="4 5" key="1">
    <citation type="submission" date="2020-02" db="EMBL/GenBank/DDBJ databases">
        <title>Rhodobacter translucens sp. nov., a novel bacterium isolated from activated sludge.</title>
        <authorList>
            <person name="Liu J."/>
        </authorList>
    </citation>
    <scope>NUCLEOTIDE SEQUENCE [LARGE SCALE GENOMIC DNA]</scope>
    <source>
        <strain evidence="4 5">HX-7-19</strain>
    </source>
</reference>
<dbReference type="AlphaFoldDB" id="A0A6M1TV48"/>
<dbReference type="InterPro" id="IPR036866">
    <property type="entry name" value="RibonucZ/Hydroxyglut_hydro"/>
</dbReference>
<sequence>MRMRLAWLMAATWAGMPLSASEDIADQYPQSVLYSKPVEVIPHVFSAIGATAPPTMENAGHNNNLSFIVTGDGVIVVNSGASWKLAEALHAEIRAVTAQPVRLVINENGQGHSMLGNGYWAAQGVPILAHEEAAAEFADGSAQDLAALQRYAGPNAEGTVIALPSETFTDRKVVEMGGVTVEVLHLGPAHSPGDTQVWIPAWSMMIAGDIAFHERMPPIFEGTCTSCWIETWETAFAPLAPTYVIPGHGHPTNLAQVTRYTHDYLVDLRAKIGAHLDAGGDLAGAYYVDQSAWAHLDTFEELATKNAGVVFAEMEFE</sequence>
<evidence type="ECO:0000259" key="3">
    <source>
        <dbReference type="SMART" id="SM00849"/>
    </source>
</evidence>
<comment type="similarity">
    <text evidence="1">Belongs to the metallo-beta-lactamase superfamily. Class-B beta-lactamase family.</text>
</comment>
<keyword evidence="4" id="KW-0378">Hydrolase</keyword>
<gene>
    <name evidence="4" type="ORF">G5V65_11830</name>
</gene>
<evidence type="ECO:0000256" key="2">
    <source>
        <dbReference type="SAM" id="SignalP"/>
    </source>
</evidence>
<dbReference type="SUPFAM" id="SSF56281">
    <property type="entry name" value="Metallo-hydrolase/oxidoreductase"/>
    <property type="match status" value="1"/>
</dbReference>
<feature type="signal peptide" evidence="2">
    <location>
        <begin position="1"/>
        <end position="20"/>
    </location>
</feature>
<dbReference type="InterPro" id="IPR001279">
    <property type="entry name" value="Metallo-B-lactamas"/>
</dbReference>
<dbReference type="Gene3D" id="3.60.15.10">
    <property type="entry name" value="Ribonuclease Z/Hydroxyacylglutathione hydrolase-like"/>
    <property type="match status" value="1"/>
</dbReference>
<evidence type="ECO:0000256" key="1">
    <source>
        <dbReference type="ARBA" id="ARBA00005250"/>
    </source>
</evidence>
<dbReference type="Proteomes" id="UP000474758">
    <property type="component" value="Unassembled WGS sequence"/>
</dbReference>
<keyword evidence="2" id="KW-0732">Signal</keyword>
<dbReference type="Pfam" id="PF00753">
    <property type="entry name" value="Lactamase_B"/>
    <property type="match status" value="1"/>
</dbReference>
<evidence type="ECO:0000313" key="4">
    <source>
        <dbReference type="EMBL" id="NGQ91587.1"/>
    </source>
</evidence>
<dbReference type="GO" id="GO:0016787">
    <property type="term" value="F:hydrolase activity"/>
    <property type="evidence" value="ECO:0007669"/>
    <property type="project" value="UniProtKB-KW"/>
</dbReference>
<keyword evidence="5" id="KW-1185">Reference proteome</keyword>
<name>A0A6M1TV48_9RHOB</name>
<dbReference type="PANTHER" id="PTHR42951">
    <property type="entry name" value="METALLO-BETA-LACTAMASE DOMAIN-CONTAINING"/>
    <property type="match status" value="1"/>
</dbReference>
<dbReference type="EMBL" id="JAALFE010000010">
    <property type="protein sequence ID" value="NGQ91587.1"/>
    <property type="molecule type" value="Genomic_DNA"/>
</dbReference>
<dbReference type="InterPro" id="IPR050855">
    <property type="entry name" value="NDM-1-like"/>
</dbReference>
<proteinExistence type="inferred from homology"/>
<dbReference type="CDD" id="cd16282">
    <property type="entry name" value="metallo-hydrolase-like_MBL-fold"/>
    <property type="match status" value="1"/>
</dbReference>
<feature type="domain" description="Metallo-beta-lactamase" evidence="3">
    <location>
        <begin position="62"/>
        <end position="248"/>
    </location>
</feature>
<evidence type="ECO:0000313" key="5">
    <source>
        <dbReference type="Proteomes" id="UP000474758"/>
    </source>
</evidence>
<organism evidence="4 5">
    <name type="scientific">Paragemmobacter kunshanensis</name>
    <dbReference type="NCBI Taxonomy" id="2583234"/>
    <lineage>
        <taxon>Bacteria</taxon>
        <taxon>Pseudomonadati</taxon>
        <taxon>Pseudomonadota</taxon>
        <taxon>Alphaproteobacteria</taxon>
        <taxon>Rhodobacterales</taxon>
        <taxon>Paracoccaceae</taxon>
        <taxon>Paragemmobacter</taxon>
    </lineage>
</organism>